<dbReference type="KEGG" id="dci:113470329"/>
<name>A0A3Q0JCP2_DIACI</name>
<dbReference type="STRING" id="121845.A0A3Q0JCP2"/>
<evidence type="ECO:0000313" key="3">
    <source>
        <dbReference type="RefSeq" id="XP_026684500.1"/>
    </source>
</evidence>
<sequence length="452" mass="51436">MITPNNKPKSQDALVCSVQSQNNIRILDLDNDKPKCSHDITGESRTYSHEEWCVMKEGLLNKILEQEIELNELREKVSSYEAILQLLDKERNDLAGVTCILNKPPPLVPRLPKTVLGRHTCYLIGDSHVRGLAPELSTVLPSSYRTEAVFLPGVGFDGLAKQHVDSPNLVTPSHNDIAVMMCGTNDVCCTDWVTIQKALDTLIKKFENCKMFCVVGIPYRHDTKKLNFHIKRFNAKLKGYIQSKMTNFRFLDPISLMKPKDYRVDGLHFNKIGKSKLCRKISVKILDKSLGLNQVNNEELTTKVLQPTSSYCENWLLSEPIREELPVENNASVICENLIDLSDPPQPDEKHDEQSYFSNVMNKTVLFPDNSINNYNSNFESLCQTYSTPYVPTSNNYYQLTHVSQHKRGYLDQFSRQIYSYCCRCCDGLCQSLDIIMDQPMAAATFLDLEDG</sequence>
<dbReference type="RefSeq" id="XP_026684500.1">
    <property type="nucleotide sequence ID" value="XM_026828699.1"/>
</dbReference>
<proteinExistence type="predicted"/>
<organism evidence="2 3">
    <name type="scientific">Diaphorina citri</name>
    <name type="common">Asian citrus psyllid</name>
    <dbReference type="NCBI Taxonomy" id="121845"/>
    <lineage>
        <taxon>Eukaryota</taxon>
        <taxon>Metazoa</taxon>
        <taxon>Ecdysozoa</taxon>
        <taxon>Arthropoda</taxon>
        <taxon>Hexapoda</taxon>
        <taxon>Insecta</taxon>
        <taxon>Pterygota</taxon>
        <taxon>Neoptera</taxon>
        <taxon>Paraneoptera</taxon>
        <taxon>Hemiptera</taxon>
        <taxon>Sternorrhyncha</taxon>
        <taxon>Psylloidea</taxon>
        <taxon>Psyllidae</taxon>
        <taxon>Diaphorininae</taxon>
        <taxon>Diaphorina</taxon>
    </lineage>
</organism>
<keyword evidence="2" id="KW-1185">Reference proteome</keyword>
<dbReference type="InterPro" id="IPR036514">
    <property type="entry name" value="SGNH_hydro_sf"/>
</dbReference>
<dbReference type="SUPFAM" id="SSF52266">
    <property type="entry name" value="SGNH hydrolase"/>
    <property type="match status" value="1"/>
</dbReference>
<feature type="coiled-coil region" evidence="1">
    <location>
        <begin position="56"/>
        <end position="90"/>
    </location>
</feature>
<keyword evidence="1" id="KW-0175">Coiled coil</keyword>
<gene>
    <name evidence="3" type="primary">LOC113470329</name>
</gene>
<dbReference type="AlphaFoldDB" id="A0A3Q0JCP2"/>
<evidence type="ECO:0000313" key="2">
    <source>
        <dbReference type="Proteomes" id="UP000079169"/>
    </source>
</evidence>
<dbReference type="GeneID" id="113470329"/>
<dbReference type="PaxDb" id="121845-A0A3Q0JCP2"/>
<evidence type="ECO:0000256" key="1">
    <source>
        <dbReference type="SAM" id="Coils"/>
    </source>
</evidence>
<reference evidence="3" key="1">
    <citation type="submission" date="2025-08" db="UniProtKB">
        <authorList>
            <consortium name="RefSeq"/>
        </authorList>
    </citation>
    <scope>IDENTIFICATION</scope>
</reference>
<dbReference type="Proteomes" id="UP000079169">
    <property type="component" value="Unplaced"/>
</dbReference>
<accession>A0A3Q0JCP2</accession>
<dbReference type="Gene3D" id="3.40.50.1110">
    <property type="entry name" value="SGNH hydrolase"/>
    <property type="match status" value="1"/>
</dbReference>
<protein>
    <submittedName>
        <fullName evidence="3">Uncharacterized protein LOC113470329</fullName>
    </submittedName>
</protein>
<dbReference type="CDD" id="cd00229">
    <property type="entry name" value="SGNH_hydrolase"/>
    <property type="match status" value="1"/>
</dbReference>